<evidence type="ECO:0000259" key="15">
    <source>
        <dbReference type="PROSITE" id="PS50042"/>
    </source>
</evidence>
<keyword evidence="3" id="KW-0633">Potassium transport</keyword>
<keyword evidence="10 14" id="KW-0472">Membrane</keyword>
<dbReference type="InterPro" id="IPR005821">
    <property type="entry name" value="Ion_trans_dom"/>
</dbReference>
<feature type="compositionally biased region" description="Low complexity" evidence="13">
    <location>
        <begin position="929"/>
        <end position="939"/>
    </location>
</feature>
<feature type="compositionally biased region" description="Basic and acidic residues" evidence="13">
    <location>
        <begin position="1"/>
        <end position="16"/>
    </location>
</feature>
<protein>
    <recommendedName>
        <fullName evidence="18">Cyclic nucleotide-binding domain-containing protein</fullName>
    </recommendedName>
</protein>
<dbReference type="PROSITE" id="PS50158">
    <property type="entry name" value="ZF_CCHC"/>
    <property type="match status" value="1"/>
</dbReference>
<dbReference type="PANTHER" id="PTHR10217:SF435">
    <property type="entry name" value="POTASSIUM VOLTAGE-GATED CHANNEL PROTEIN EAG"/>
    <property type="match status" value="1"/>
</dbReference>
<dbReference type="Gene3D" id="1.10.287.70">
    <property type="match status" value="1"/>
</dbReference>
<keyword evidence="9" id="KW-0406">Ion transport</keyword>
<dbReference type="Gene3D" id="1.10.287.630">
    <property type="entry name" value="Helix hairpin bin"/>
    <property type="match status" value="1"/>
</dbReference>
<feature type="compositionally biased region" description="Basic and acidic residues" evidence="13">
    <location>
        <begin position="712"/>
        <end position="736"/>
    </location>
</feature>
<feature type="region of interest" description="Disordered" evidence="13">
    <location>
        <begin position="826"/>
        <end position="971"/>
    </location>
</feature>
<keyword evidence="2" id="KW-0813">Transport</keyword>
<evidence type="ECO:0000256" key="8">
    <source>
        <dbReference type="ARBA" id="ARBA00022989"/>
    </source>
</evidence>
<evidence type="ECO:0000256" key="4">
    <source>
        <dbReference type="ARBA" id="ARBA00022692"/>
    </source>
</evidence>
<feature type="compositionally biased region" description="Low complexity" evidence="13">
    <location>
        <begin position="689"/>
        <end position="699"/>
    </location>
</feature>
<dbReference type="PROSITE" id="PS50042">
    <property type="entry name" value="CNMP_BINDING_3"/>
    <property type="match status" value="1"/>
</dbReference>
<dbReference type="SUPFAM" id="SSF81324">
    <property type="entry name" value="Voltage-gated potassium channels"/>
    <property type="match status" value="1"/>
</dbReference>
<evidence type="ECO:0000256" key="9">
    <source>
        <dbReference type="ARBA" id="ARBA00023065"/>
    </source>
</evidence>
<feature type="region of interest" description="Disordered" evidence="13">
    <location>
        <begin position="554"/>
        <end position="597"/>
    </location>
</feature>
<dbReference type="GO" id="GO:0005886">
    <property type="term" value="C:plasma membrane"/>
    <property type="evidence" value="ECO:0007669"/>
    <property type="project" value="TreeGrafter"/>
</dbReference>
<evidence type="ECO:0000256" key="12">
    <source>
        <dbReference type="PROSITE-ProRule" id="PRU00047"/>
    </source>
</evidence>
<evidence type="ECO:0000259" key="16">
    <source>
        <dbReference type="PROSITE" id="PS50158"/>
    </source>
</evidence>
<feature type="region of interest" description="Disordered" evidence="13">
    <location>
        <begin position="1"/>
        <end position="32"/>
    </location>
</feature>
<accession>A0A0G4EYH9</accession>
<feature type="domain" description="Cyclic nucleotide-binding" evidence="15">
    <location>
        <begin position="351"/>
        <end position="391"/>
    </location>
</feature>
<dbReference type="PRINTS" id="PR01463">
    <property type="entry name" value="EAGCHANLFMLY"/>
</dbReference>
<keyword evidence="12" id="KW-0479">Metal-binding</keyword>
<feature type="compositionally biased region" description="Basic and acidic residues" evidence="13">
    <location>
        <begin position="792"/>
        <end position="801"/>
    </location>
</feature>
<proteinExistence type="predicted"/>
<dbReference type="GO" id="GO:0034702">
    <property type="term" value="C:monoatomic ion channel complex"/>
    <property type="evidence" value="ECO:0007669"/>
    <property type="project" value="UniProtKB-KW"/>
</dbReference>
<keyword evidence="7" id="KW-0630">Potassium</keyword>
<sequence length="971" mass="108109">MPAEPAERPPPRKGGDEFEDDEEVQWDEAPVESQQPKPWYIISADSVNRAAWEFFTLTLILYQAVMVPFYLCFDFQPSGGLAIWEVIIDIIFIIDIIVSFFTSYYEGANQVTDLKRIAIHYLMGWFLMDLVASFPYGWALGDFGELDSSSASENRDISRAPQLLRIIRIARIMRVLRLLRVLKLKKLIVRIEEYVDSEILMVILQFVRIVVIIFFIAHWIGCIFYLIAAQTVGYGDVVPINYYEQIFACAAMIGACVLFTFCISQIGSVVKRLDSSAADFRRKKQAVRRYLKQRQLPQSLQTRIQRYLEFMWESEKDSLDNEAEILSMLSPPLRTEVMLYRVGDVIKSAPFFASVPRTLLQKLCQVVKRITHAPGDIIFQEGETATSMYFIITVSQCLTFVDTVVLSRESLVDVLSMYPRYREKYEQLREEILAGNLEGLQLVCLHCGEPGHLPDLCPRLTVAAAVSRAFTKNELDRLNLNEGEDGYITFHGGAGKVTVPEKAWNQVFEDWKMRADNNRVVQRLLKSVRQRRAQREEEQHLAIEAAGAGAIPLPETVNSFSPADAPPEGLQTEGGGEGEKEKEKEEQPVSSCAPVLSDSSAPLPIFFPVGGNGRGRRAPPIPIPLSPYLYRDYAGAPPVDSRDNLKNEVEEEEQNVHGEGGMGRDRESRGALSGGAEEEEGGVGLGDYSSPSSAAAVSLSRHRGVGALRNQGGEREREKRNTGLLWKSDRDMERQTEGVGEASIETGSRRQDRNTLFAENTPLHDPRRSHEGQVEASCPDPRQFPSLSVEMSSKEGRRETQDQNACVNLASSCSSCSLSATKTLIDKKNGFDGERSMQEVRGPEREEEVDLLENGAGGGVNLISSSFSSSDWRDKEPIPPSVSSPSPSSSSVPVEAPGPAEISRGGGKDSRGKGEEKTTEQREGEINLERSSCLSLLSGGEERNPEGRGEGRGNLKPGERRYAESRERGRE</sequence>
<feature type="compositionally biased region" description="Acidic residues" evidence="13">
    <location>
        <begin position="17"/>
        <end position="30"/>
    </location>
</feature>
<dbReference type="InterPro" id="IPR014710">
    <property type="entry name" value="RmlC-like_jellyroll"/>
</dbReference>
<dbReference type="EMBL" id="CDMZ01000003">
    <property type="protein sequence ID" value="CEM04207.1"/>
    <property type="molecule type" value="Genomic_DNA"/>
</dbReference>
<dbReference type="InterPro" id="IPR000595">
    <property type="entry name" value="cNMP-bd_dom"/>
</dbReference>
<evidence type="ECO:0000256" key="14">
    <source>
        <dbReference type="SAM" id="Phobius"/>
    </source>
</evidence>
<feature type="transmembrane region" description="Helical" evidence="14">
    <location>
        <begin position="83"/>
        <end position="105"/>
    </location>
</feature>
<evidence type="ECO:0000256" key="13">
    <source>
        <dbReference type="SAM" id="MobiDB-lite"/>
    </source>
</evidence>
<dbReference type="InterPro" id="IPR003938">
    <property type="entry name" value="K_chnl_volt-dep_EAG/ELK/ERG"/>
</dbReference>
<feature type="transmembrane region" description="Helical" evidence="14">
    <location>
        <begin position="199"/>
        <end position="228"/>
    </location>
</feature>
<feature type="compositionally biased region" description="Basic and acidic residues" evidence="13">
    <location>
        <begin position="577"/>
        <end position="587"/>
    </location>
</feature>
<feature type="compositionally biased region" description="Basic and acidic residues" evidence="13">
    <location>
        <begin position="826"/>
        <end position="844"/>
    </location>
</feature>
<feature type="transmembrane region" description="Helical" evidence="14">
    <location>
        <begin position="240"/>
        <end position="263"/>
    </location>
</feature>
<organism evidence="17">
    <name type="scientific">Chromera velia CCMP2878</name>
    <dbReference type="NCBI Taxonomy" id="1169474"/>
    <lineage>
        <taxon>Eukaryota</taxon>
        <taxon>Sar</taxon>
        <taxon>Alveolata</taxon>
        <taxon>Colpodellida</taxon>
        <taxon>Chromeraceae</taxon>
        <taxon>Chromera</taxon>
    </lineage>
</organism>
<evidence type="ECO:0008006" key="18">
    <source>
        <dbReference type="Google" id="ProtNLM"/>
    </source>
</evidence>
<dbReference type="GO" id="GO:0008270">
    <property type="term" value="F:zinc ion binding"/>
    <property type="evidence" value="ECO:0007669"/>
    <property type="project" value="UniProtKB-KW"/>
</dbReference>
<feature type="compositionally biased region" description="Basic and acidic residues" evidence="13">
    <location>
        <begin position="906"/>
        <end position="928"/>
    </location>
</feature>
<dbReference type="PANTHER" id="PTHR10217">
    <property type="entry name" value="VOLTAGE AND LIGAND GATED POTASSIUM CHANNEL"/>
    <property type="match status" value="1"/>
</dbReference>
<evidence type="ECO:0000256" key="10">
    <source>
        <dbReference type="ARBA" id="ARBA00023136"/>
    </source>
</evidence>
<gene>
    <name evidence="17" type="ORF">Cvel_14210</name>
</gene>
<dbReference type="GO" id="GO:0005249">
    <property type="term" value="F:voltage-gated potassium channel activity"/>
    <property type="evidence" value="ECO:0007669"/>
    <property type="project" value="InterPro"/>
</dbReference>
<evidence type="ECO:0000256" key="1">
    <source>
        <dbReference type="ARBA" id="ARBA00004141"/>
    </source>
</evidence>
<dbReference type="AlphaFoldDB" id="A0A0G4EYH9"/>
<feature type="transmembrane region" description="Helical" evidence="14">
    <location>
        <begin position="50"/>
        <end position="71"/>
    </location>
</feature>
<evidence type="ECO:0000256" key="2">
    <source>
        <dbReference type="ARBA" id="ARBA00022448"/>
    </source>
</evidence>
<evidence type="ECO:0000256" key="11">
    <source>
        <dbReference type="ARBA" id="ARBA00023303"/>
    </source>
</evidence>
<feature type="region of interest" description="Disordered" evidence="13">
    <location>
        <begin position="634"/>
        <end position="803"/>
    </location>
</feature>
<name>A0A0G4EYH9_9ALVE</name>
<keyword evidence="12" id="KW-0862">Zinc</keyword>
<feature type="compositionally biased region" description="Basic and acidic residues" evidence="13">
    <location>
        <begin position="940"/>
        <end position="971"/>
    </location>
</feature>
<dbReference type="InterPro" id="IPR001878">
    <property type="entry name" value="Znf_CCHC"/>
</dbReference>
<feature type="compositionally biased region" description="Low complexity" evidence="13">
    <location>
        <begin position="881"/>
        <end position="894"/>
    </location>
</feature>
<comment type="subcellular location">
    <subcellularLocation>
        <location evidence="1">Membrane</location>
        <topology evidence="1">Multi-pass membrane protein</topology>
    </subcellularLocation>
</comment>
<feature type="compositionally biased region" description="Basic and acidic residues" evidence="13">
    <location>
        <begin position="762"/>
        <end position="773"/>
    </location>
</feature>
<keyword evidence="8 14" id="KW-1133">Transmembrane helix</keyword>
<dbReference type="SUPFAM" id="SSF51206">
    <property type="entry name" value="cAMP-binding domain-like"/>
    <property type="match status" value="1"/>
</dbReference>
<keyword evidence="5" id="KW-0631">Potassium channel</keyword>
<keyword evidence="11" id="KW-0407">Ion channel</keyword>
<dbReference type="VEuPathDB" id="CryptoDB:Cvel_14210"/>
<keyword evidence="12" id="KW-0863">Zinc-finger</keyword>
<keyword evidence="6" id="KW-0851">Voltage-gated channel</keyword>
<dbReference type="InterPro" id="IPR018490">
    <property type="entry name" value="cNMP-bd_dom_sf"/>
</dbReference>
<feature type="domain" description="CCHC-type" evidence="16">
    <location>
        <begin position="444"/>
        <end position="459"/>
    </location>
</feature>
<evidence type="ECO:0000313" key="17">
    <source>
        <dbReference type="EMBL" id="CEM04207.1"/>
    </source>
</evidence>
<dbReference type="GO" id="GO:0042391">
    <property type="term" value="P:regulation of membrane potential"/>
    <property type="evidence" value="ECO:0007669"/>
    <property type="project" value="TreeGrafter"/>
</dbReference>
<evidence type="ECO:0000256" key="3">
    <source>
        <dbReference type="ARBA" id="ARBA00022538"/>
    </source>
</evidence>
<dbReference type="InterPro" id="IPR050818">
    <property type="entry name" value="KCNH_animal-type"/>
</dbReference>
<keyword evidence="4 14" id="KW-0812">Transmembrane</keyword>
<reference evidence="17" key="1">
    <citation type="submission" date="2014-11" db="EMBL/GenBank/DDBJ databases">
        <authorList>
            <person name="Otto D Thomas"/>
            <person name="Naeem Raeece"/>
        </authorList>
    </citation>
    <scope>NUCLEOTIDE SEQUENCE</scope>
</reference>
<dbReference type="GO" id="GO:0003676">
    <property type="term" value="F:nucleic acid binding"/>
    <property type="evidence" value="ECO:0007669"/>
    <property type="project" value="InterPro"/>
</dbReference>
<evidence type="ECO:0000256" key="6">
    <source>
        <dbReference type="ARBA" id="ARBA00022882"/>
    </source>
</evidence>
<dbReference type="Pfam" id="PF00520">
    <property type="entry name" value="Ion_trans"/>
    <property type="match status" value="1"/>
</dbReference>
<dbReference type="CDD" id="cd00038">
    <property type="entry name" value="CAP_ED"/>
    <property type="match status" value="1"/>
</dbReference>
<evidence type="ECO:0000256" key="5">
    <source>
        <dbReference type="ARBA" id="ARBA00022826"/>
    </source>
</evidence>
<dbReference type="Gene3D" id="2.60.120.10">
    <property type="entry name" value="Jelly Rolls"/>
    <property type="match status" value="1"/>
</dbReference>
<feature type="transmembrane region" description="Helical" evidence="14">
    <location>
        <begin position="117"/>
        <end position="140"/>
    </location>
</feature>
<evidence type="ECO:0000256" key="7">
    <source>
        <dbReference type="ARBA" id="ARBA00022958"/>
    </source>
</evidence>